<evidence type="ECO:0000313" key="3">
    <source>
        <dbReference type="Proteomes" id="UP000232638"/>
    </source>
</evidence>
<dbReference type="PANTHER" id="PTHR34611:SF2">
    <property type="entry name" value="INACTIVE RECOMBINATION-PROMOTING NUCLEASE-LIKE PROTEIN RPNE-RELATED"/>
    <property type="match status" value="1"/>
</dbReference>
<protein>
    <recommendedName>
        <fullName evidence="1">Transposase (putative) YhgA-like domain-containing protein</fullName>
    </recommendedName>
</protein>
<dbReference type="GO" id="GO:1990238">
    <property type="term" value="F:double-stranded DNA endonuclease activity"/>
    <property type="evidence" value="ECO:0007669"/>
    <property type="project" value="TreeGrafter"/>
</dbReference>
<keyword evidence="3" id="KW-1185">Reference proteome</keyword>
<evidence type="ECO:0000313" key="2">
    <source>
        <dbReference type="EMBL" id="AUB84319.1"/>
    </source>
</evidence>
<dbReference type="EMBL" id="CP020370">
    <property type="protein sequence ID" value="AUB84319.1"/>
    <property type="molecule type" value="Genomic_DNA"/>
</dbReference>
<dbReference type="KEGG" id="tsy:THSYN_27550"/>
<name>A0A2K8UFQ3_9GAMM</name>
<accession>A0A2K8UFQ3</accession>
<organism evidence="2 3">
    <name type="scientific">Candidatus Thiodictyon syntrophicum</name>
    <dbReference type="NCBI Taxonomy" id="1166950"/>
    <lineage>
        <taxon>Bacteria</taxon>
        <taxon>Pseudomonadati</taxon>
        <taxon>Pseudomonadota</taxon>
        <taxon>Gammaproteobacteria</taxon>
        <taxon>Chromatiales</taxon>
        <taxon>Chromatiaceae</taxon>
        <taxon>Thiodictyon</taxon>
    </lineage>
</organism>
<proteinExistence type="predicted"/>
<dbReference type="InterPro" id="IPR006842">
    <property type="entry name" value="Transposase_31"/>
</dbReference>
<feature type="domain" description="Transposase (putative) YhgA-like" evidence="1">
    <location>
        <begin position="37"/>
        <end position="238"/>
    </location>
</feature>
<gene>
    <name evidence="2" type="ORF">THSYN_27550</name>
</gene>
<dbReference type="GO" id="GO:0006310">
    <property type="term" value="P:DNA recombination"/>
    <property type="evidence" value="ECO:0007669"/>
    <property type="project" value="TreeGrafter"/>
</dbReference>
<dbReference type="AlphaFoldDB" id="A0A2K8UFQ3"/>
<sequence length="342" mass="39239">MAHEDWADRVLVGPRLADACAAKAPRLISDAMDDIATPHDTYFRESFGRREIAIDFLRHHLPPELLAEIDLETLEISKDTYVSADLRSAYSDLVYRVRHRDGPLTIYVLFEHKSSPEYWTLLQLLRYLAAEGDAYRKQHPQARRLPPVYPLVIYHGKGRWRAPRNFHDLIAPLPTALLPFVPRFTYALHDISARTNAEIKGAVLTRLVQLAMRWIFSKEPLARLGDLLTLIEQVEDRTTALEILESLLRYYVQGTGRVEERDVRALLEQNPTGDPIMQTFIDRYIEQGRREGEAAILLRLIDRKFGPPSETVRARISSADPDSLVRWSDRILAADSLDAMLH</sequence>
<dbReference type="Proteomes" id="UP000232638">
    <property type="component" value="Chromosome"/>
</dbReference>
<dbReference type="PANTHER" id="PTHR34611">
    <property type="match status" value="1"/>
</dbReference>
<dbReference type="InterPro" id="IPR051699">
    <property type="entry name" value="Rpn/YhgA-like_nuclease"/>
</dbReference>
<reference evidence="2 3" key="1">
    <citation type="submission" date="2017-03" db="EMBL/GenBank/DDBJ databases">
        <title>Complete genome sequence of Candidatus 'Thiodictyon syntrophicum' sp. nov. strain Cad16T, a photolithoautotroph purple sulfur bacterium isolated from an alpine meromictic lake.</title>
        <authorList>
            <person name="Luedin S.M."/>
            <person name="Pothier J.F."/>
            <person name="Danza F."/>
            <person name="Storelli N."/>
            <person name="Wittwer M."/>
            <person name="Tonolla M."/>
        </authorList>
    </citation>
    <scope>NUCLEOTIDE SEQUENCE [LARGE SCALE GENOMIC DNA]</scope>
    <source>
        <strain evidence="2 3">Cad16T</strain>
    </source>
</reference>
<evidence type="ECO:0000259" key="1">
    <source>
        <dbReference type="Pfam" id="PF04754"/>
    </source>
</evidence>
<dbReference type="Pfam" id="PF04754">
    <property type="entry name" value="Transposase_31"/>
    <property type="match status" value="1"/>
</dbReference>